<dbReference type="SMART" id="SM00567">
    <property type="entry name" value="EZ_HEAT"/>
    <property type="match status" value="10"/>
</dbReference>
<dbReference type="PROSITE" id="PS50077">
    <property type="entry name" value="HEAT_REPEAT"/>
    <property type="match status" value="1"/>
</dbReference>
<evidence type="ECO:0000313" key="2">
    <source>
        <dbReference type="EMBL" id="MBB4969347.1"/>
    </source>
</evidence>
<dbReference type="InterPro" id="IPR011989">
    <property type="entry name" value="ARM-like"/>
</dbReference>
<dbReference type="InterPro" id="IPR004155">
    <property type="entry name" value="PBS_lyase_HEAT"/>
</dbReference>
<dbReference type="PANTHER" id="PTHR12697">
    <property type="entry name" value="PBS LYASE HEAT-LIKE PROTEIN"/>
    <property type="match status" value="1"/>
</dbReference>
<name>A0A7W7WZI3_9PSEU</name>
<dbReference type="Gene3D" id="1.25.10.10">
    <property type="entry name" value="Leucine-rich Repeat Variant"/>
    <property type="match status" value="4"/>
</dbReference>
<gene>
    <name evidence="2" type="ORF">F4559_006706</name>
</gene>
<dbReference type="PANTHER" id="PTHR12697:SF5">
    <property type="entry name" value="DEOXYHYPUSINE HYDROXYLASE"/>
    <property type="match status" value="1"/>
</dbReference>
<reference evidence="2 3" key="1">
    <citation type="submission" date="2020-08" db="EMBL/GenBank/DDBJ databases">
        <title>Sequencing the genomes of 1000 actinobacteria strains.</title>
        <authorList>
            <person name="Klenk H.-P."/>
        </authorList>
    </citation>
    <scope>NUCLEOTIDE SEQUENCE [LARGE SCALE GENOMIC DNA]</scope>
    <source>
        <strain evidence="2 3">DSM 45084</strain>
    </source>
</reference>
<dbReference type="AlphaFoldDB" id="A0A7W7WZI3"/>
<sequence>MHNHSDIATGDALVARLVALEPTRAKRTEAYEALYRHARAVVVDQAGAVWLATMAAHPDHWVRTIAVRTLGSGRDPAAQPILVRALSDPDVSVVEAALEGLTPQSSDTVFDLLVTLLDKTDRSRLWVVRHAARRIAESSDPRRLDILADTLGDVHYGTEHDIAEALIRAGDPRVVPALIGHLHHRRPGRFAAAKVLGELRVVEATGPLVEVLRESDGTQALPVVEALGKLKALEAAPAIVPLLGHASPHVRECALSALNRIGGPLVASAALEATDDVHPDVRAQAVRVLARHGDHRAVGRLAAACDGPHVHAALTGLARLPDDSIVPTAERVLQTTDERRVRKLAGRILARAGRPPSLFGRHPDPVVRRAVVWVLGHHADSNRLWSLTNALKDEDEIVRSRAAAALGRITHEKTLPPLTEALRDPRPRVRANAATALGRTAPEGLRSLLADALVDPHPAVRSAASAALRATNRPL</sequence>
<dbReference type="GO" id="GO:0016491">
    <property type="term" value="F:oxidoreductase activity"/>
    <property type="evidence" value="ECO:0007669"/>
    <property type="project" value="TreeGrafter"/>
</dbReference>
<dbReference type="EMBL" id="JACHJS010000001">
    <property type="protein sequence ID" value="MBB4969347.1"/>
    <property type="molecule type" value="Genomic_DNA"/>
</dbReference>
<evidence type="ECO:0000256" key="1">
    <source>
        <dbReference type="ARBA" id="ARBA00045876"/>
    </source>
</evidence>
<dbReference type="InterPro" id="IPR016024">
    <property type="entry name" value="ARM-type_fold"/>
</dbReference>
<protein>
    <submittedName>
        <fullName evidence="2">HEAT repeat protein</fullName>
    </submittedName>
</protein>
<comment type="caution">
    <text evidence="2">The sequence shown here is derived from an EMBL/GenBank/DDBJ whole genome shotgun (WGS) entry which is preliminary data.</text>
</comment>
<evidence type="ECO:0000313" key="3">
    <source>
        <dbReference type="Proteomes" id="UP000542674"/>
    </source>
</evidence>
<proteinExistence type="predicted"/>
<keyword evidence="3" id="KW-1185">Reference proteome</keyword>
<dbReference type="SUPFAM" id="SSF48371">
    <property type="entry name" value="ARM repeat"/>
    <property type="match status" value="2"/>
</dbReference>
<comment type="function">
    <text evidence="1">Catalyzes the hydroxylation of the N(6)-(4-aminobutyl)-L-lysine intermediate produced by deoxyhypusine synthase/DHPS on a critical lysine of the eukaryotic translation initiation factor 5A/eIF-5A. This is the second step of the post-translational modification of that lysine into an unusual amino acid residue named hypusine. Hypusination is unique to mature eIF-5A factor and is essential for its function.</text>
</comment>
<dbReference type="RefSeq" id="WP_184675020.1">
    <property type="nucleotide sequence ID" value="NZ_BAABAI010000021.1"/>
</dbReference>
<dbReference type="InterPro" id="IPR021133">
    <property type="entry name" value="HEAT_type_2"/>
</dbReference>
<dbReference type="Proteomes" id="UP000542674">
    <property type="component" value="Unassembled WGS sequence"/>
</dbReference>
<accession>A0A7W7WZI3</accession>
<dbReference type="Pfam" id="PF13646">
    <property type="entry name" value="HEAT_2"/>
    <property type="match status" value="3"/>
</dbReference>
<organism evidence="2 3">
    <name type="scientific">Saccharothrix violaceirubra</name>
    <dbReference type="NCBI Taxonomy" id="413306"/>
    <lineage>
        <taxon>Bacteria</taxon>
        <taxon>Bacillati</taxon>
        <taxon>Actinomycetota</taxon>
        <taxon>Actinomycetes</taxon>
        <taxon>Pseudonocardiales</taxon>
        <taxon>Pseudonocardiaceae</taxon>
        <taxon>Saccharothrix</taxon>
    </lineage>
</organism>